<organism evidence="3 4">
    <name type="scientific">Leptolyngbya iicbica LK</name>
    <dbReference type="NCBI Taxonomy" id="2294035"/>
    <lineage>
        <taxon>Bacteria</taxon>
        <taxon>Bacillati</taxon>
        <taxon>Cyanobacteriota</taxon>
        <taxon>Cyanophyceae</taxon>
        <taxon>Leptolyngbyales</taxon>
        <taxon>Leptolyngbyaceae</taxon>
        <taxon>Leptolyngbya group</taxon>
        <taxon>Leptolyngbya</taxon>
        <taxon>Leptolyngbya iicbica</taxon>
    </lineage>
</organism>
<feature type="compositionally biased region" description="Polar residues" evidence="1">
    <location>
        <begin position="117"/>
        <end position="129"/>
    </location>
</feature>
<dbReference type="OrthoDB" id="583059at2"/>
<reference evidence="3 4" key="1">
    <citation type="submission" date="2018-11" db="EMBL/GenBank/DDBJ databases">
        <title>Whole genome sequencing of an environmental sample.</title>
        <authorList>
            <person name="Sarangi A.N."/>
            <person name="Singh D."/>
            <person name="Tripathy S."/>
        </authorList>
    </citation>
    <scope>NUCLEOTIDE SEQUENCE [LARGE SCALE GENOMIC DNA]</scope>
    <source>
        <strain evidence="3 4">Lakshadweep</strain>
    </source>
</reference>
<feature type="chain" id="PRO_5020319142" evidence="2">
    <location>
        <begin position="24"/>
        <end position="226"/>
    </location>
</feature>
<dbReference type="RefSeq" id="WP_130199560.1">
    <property type="nucleotide sequence ID" value="NZ_QVFV01000010.1"/>
</dbReference>
<gene>
    <name evidence="3" type="ORF">DYY88_22295</name>
</gene>
<protein>
    <submittedName>
        <fullName evidence="3">Uncharacterized protein</fullName>
    </submittedName>
</protein>
<evidence type="ECO:0000256" key="2">
    <source>
        <dbReference type="SAM" id="SignalP"/>
    </source>
</evidence>
<evidence type="ECO:0000256" key="1">
    <source>
        <dbReference type="SAM" id="MobiDB-lite"/>
    </source>
</evidence>
<feature type="compositionally biased region" description="Polar residues" evidence="1">
    <location>
        <begin position="137"/>
        <end position="147"/>
    </location>
</feature>
<evidence type="ECO:0000313" key="3">
    <source>
        <dbReference type="EMBL" id="RZM75044.1"/>
    </source>
</evidence>
<evidence type="ECO:0000313" key="4">
    <source>
        <dbReference type="Proteomes" id="UP000292459"/>
    </source>
</evidence>
<accession>A0A4Q7E0Y5</accession>
<sequence>MKRFILCSLSATVALTMGAIARADMHEDGSEMMETHPSPTEGVISPDSQSPNNRAIPDAGVEADEATGEVENADLIDGIIVPDSNSPNNRAVPDEGTPTEADNGYDDVYEEYREPTTNELSSEPNSSTPEEIEGVISPNSNSPNNRAVPQDGALEFDEPMSEPDTAAPTDGIIVPNSNEPSNRVEVDREPATTNQETMVDDAAPTDGIIAPNDLEPNNRAVPNGVR</sequence>
<keyword evidence="2" id="KW-0732">Signal</keyword>
<keyword evidence="4" id="KW-1185">Reference proteome</keyword>
<feature type="signal peptide" evidence="2">
    <location>
        <begin position="1"/>
        <end position="23"/>
    </location>
</feature>
<dbReference type="EMBL" id="QVFV01000010">
    <property type="protein sequence ID" value="RZM75044.1"/>
    <property type="molecule type" value="Genomic_DNA"/>
</dbReference>
<proteinExistence type="predicted"/>
<feature type="region of interest" description="Disordered" evidence="1">
    <location>
        <begin position="29"/>
        <end position="57"/>
    </location>
</feature>
<dbReference type="Proteomes" id="UP000292459">
    <property type="component" value="Unassembled WGS sequence"/>
</dbReference>
<name>A0A4Q7E0Y5_9CYAN</name>
<comment type="caution">
    <text evidence="3">The sequence shown here is derived from an EMBL/GenBank/DDBJ whole genome shotgun (WGS) entry which is preliminary data.</text>
</comment>
<dbReference type="AlphaFoldDB" id="A0A4Q7E0Y5"/>
<feature type="region of interest" description="Disordered" evidence="1">
    <location>
        <begin position="79"/>
        <end position="226"/>
    </location>
</feature>